<dbReference type="EMBL" id="CP028136">
    <property type="protein sequence ID" value="AVR45677.1"/>
    <property type="molecule type" value="Genomic_DNA"/>
</dbReference>
<gene>
    <name evidence="1" type="ORF">C7S20_10650</name>
</gene>
<dbReference type="AlphaFoldDB" id="A0A2R3Z5X0"/>
<sequence length="80" mass="9478">MDLEAKKISFVQEFLRLQNEEIINGLEKMLHKRKAELLEKEMKPMSMQQFNKEIDQALDDSKNGRLIKASELKTKVQKWS</sequence>
<protein>
    <submittedName>
        <fullName evidence="1">Uncharacterized protein</fullName>
    </submittedName>
</protein>
<evidence type="ECO:0000313" key="1">
    <source>
        <dbReference type="EMBL" id="AVR45677.1"/>
    </source>
</evidence>
<dbReference type="OrthoDB" id="773198at2"/>
<evidence type="ECO:0000313" key="2">
    <source>
        <dbReference type="Proteomes" id="UP000241507"/>
    </source>
</evidence>
<name>A0A2R3Z5X0_9FLAO</name>
<reference evidence="2" key="1">
    <citation type="submission" date="2018-03" db="EMBL/GenBank/DDBJ databases">
        <title>Gramella fulva sp. nov., isolated from a dry surface of tidal flat.</title>
        <authorList>
            <person name="Hwang S.H."/>
            <person name="Hwang W.M."/>
            <person name="Kang K."/>
            <person name="Ahn T.-Y."/>
        </authorList>
    </citation>
    <scope>NUCLEOTIDE SEQUENCE [LARGE SCALE GENOMIC DNA]</scope>
    <source>
        <strain evidence="2">SH35</strain>
    </source>
</reference>
<proteinExistence type="predicted"/>
<dbReference type="KEGG" id="grs:C7S20_10650"/>
<accession>A0A2R3Z5X0</accession>
<dbReference type="RefSeq" id="WP_107012454.1">
    <property type="nucleotide sequence ID" value="NZ_CP028136.1"/>
</dbReference>
<dbReference type="Proteomes" id="UP000241507">
    <property type="component" value="Chromosome"/>
</dbReference>
<organism evidence="1 2">
    <name type="scientific">Christiangramia fulva</name>
    <dbReference type="NCBI Taxonomy" id="2126553"/>
    <lineage>
        <taxon>Bacteria</taxon>
        <taxon>Pseudomonadati</taxon>
        <taxon>Bacteroidota</taxon>
        <taxon>Flavobacteriia</taxon>
        <taxon>Flavobacteriales</taxon>
        <taxon>Flavobacteriaceae</taxon>
        <taxon>Christiangramia</taxon>
    </lineage>
</organism>
<keyword evidence="2" id="KW-1185">Reference proteome</keyword>